<evidence type="ECO:0000256" key="2">
    <source>
        <dbReference type="ARBA" id="ARBA00093774"/>
    </source>
</evidence>
<proteinExistence type="inferred from homology"/>
<keyword evidence="6" id="KW-1185">Reference proteome</keyword>
<evidence type="ECO:0000313" key="6">
    <source>
        <dbReference type="Proteomes" id="UP000467260"/>
    </source>
</evidence>
<feature type="chain" id="PRO_5029815032" description="Low molecular weight antigen MTB12-like C-terminal domain-containing protein" evidence="3">
    <location>
        <begin position="36"/>
        <end position="176"/>
    </location>
</feature>
<dbReference type="AlphaFoldDB" id="A0A7I7XAN6"/>
<accession>A0A7I7XAN6</accession>
<evidence type="ECO:0000256" key="3">
    <source>
        <dbReference type="SAM" id="SignalP"/>
    </source>
</evidence>
<sequence length="176" mass="18561">MTHNLINVRLMKIGITAILLAAALTGVATPVTASAACGDPGDAPCTGPAPTPDEVLGVMAELTDPNIPALNKSNIVTPGFSPGEAQTIDQRLRETQDAGLLPYHFVVSNIQPAPDNFAGATVTSVGGFHEESAPESIVLSNQGGRWLITHDTAVTVLEHFWHNANRPFVPIVPWIK</sequence>
<evidence type="ECO:0000259" key="4">
    <source>
        <dbReference type="Pfam" id="PF26580"/>
    </source>
</evidence>
<dbReference type="EMBL" id="AP022609">
    <property type="protein sequence ID" value="BBZ25408.1"/>
    <property type="molecule type" value="Genomic_DNA"/>
</dbReference>
<comment type="similarity">
    <text evidence="2">Belongs to the MTB12 family.</text>
</comment>
<feature type="signal peptide" evidence="3">
    <location>
        <begin position="1"/>
        <end position="35"/>
    </location>
</feature>
<feature type="domain" description="Low molecular weight antigen MTB12-like C-terminal" evidence="4">
    <location>
        <begin position="48"/>
        <end position="158"/>
    </location>
</feature>
<keyword evidence="1 3" id="KW-0732">Signal</keyword>
<protein>
    <recommendedName>
        <fullName evidence="4">Low molecular weight antigen MTB12-like C-terminal domain-containing protein</fullName>
    </recommendedName>
</protein>
<gene>
    <name evidence="5" type="ORF">MHIB_38260</name>
</gene>
<dbReference type="KEGG" id="mhib:MHIB_38260"/>
<dbReference type="InterPro" id="IPR058644">
    <property type="entry name" value="Mtb12-like_C"/>
</dbReference>
<name>A0A7I7XAN6_9MYCO</name>
<organism evidence="5 6">
    <name type="scientific">Mycolicibacter hiberniae</name>
    <dbReference type="NCBI Taxonomy" id="29314"/>
    <lineage>
        <taxon>Bacteria</taxon>
        <taxon>Bacillati</taxon>
        <taxon>Actinomycetota</taxon>
        <taxon>Actinomycetes</taxon>
        <taxon>Mycobacteriales</taxon>
        <taxon>Mycobacteriaceae</taxon>
        <taxon>Mycolicibacter</taxon>
    </lineage>
</organism>
<evidence type="ECO:0000313" key="5">
    <source>
        <dbReference type="EMBL" id="BBZ25408.1"/>
    </source>
</evidence>
<dbReference type="Proteomes" id="UP000467260">
    <property type="component" value="Chromosome"/>
</dbReference>
<evidence type="ECO:0000256" key="1">
    <source>
        <dbReference type="ARBA" id="ARBA00022729"/>
    </source>
</evidence>
<dbReference type="Pfam" id="PF26580">
    <property type="entry name" value="Mtb12_C"/>
    <property type="match status" value="1"/>
</dbReference>
<reference evidence="5 6" key="1">
    <citation type="journal article" date="2019" name="Emerg. Microbes Infect.">
        <title>Comprehensive subspecies identification of 175 nontuberculous mycobacteria species based on 7547 genomic profiles.</title>
        <authorList>
            <person name="Matsumoto Y."/>
            <person name="Kinjo T."/>
            <person name="Motooka D."/>
            <person name="Nabeya D."/>
            <person name="Jung N."/>
            <person name="Uechi K."/>
            <person name="Horii T."/>
            <person name="Iida T."/>
            <person name="Fujita J."/>
            <person name="Nakamura S."/>
        </authorList>
    </citation>
    <scope>NUCLEOTIDE SEQUENCE [LARGE SCALE GENOMIC DNA]</scope>
    <source>
        <strain evidence="5 6">JCM 13571</strain>
    </source>
</reference>